<protein>
    <recommendedName>
        <fullName evidence="3">Transposase</fullName>
    </recommendedName>
</protein>
<dbReference type="EMBL" id="BAABAT010000019">
    <property type="protein sequence ID" value="GAA4254602.1"/>
    <property type="molecule type" value="Genomic_DNA"/>
</dbReference>
<evidence type="ECO:0000313" key="2">
    <source>
        <dbReference type="Proteomes" id="UP001500620"/>
    </source>
</evidence>
<gene>
    <name evidence="1" type="ORF">GCM10022255_059900</name>
</gene>
<name>A0ABP8DFZ7_9ACTN</name>
<proteinExistence type="predicted"/>
<accession>A0ABP8DFZ7</accession>
<comment type="caution">
    <text evidence="1">The sequence shown here is derived from an EMBL/GenBank/DDBJ whole genome shotgun (WGS) entry which is preliminary data.</text>
</comment>
<dbReference type="Proteomes" id="UP001500620">
    <property type="component" value="Unassembled WGS sequence"/>
</dbReference>
<reference evidence="2" key="1">
    <citation type="journal article" date="2019" name="Int. J. Syst. Evol. Microbiol.">
        <title>The Global Catalogue of Microorganisms (GCM) 10K type strain sequencing project: providing services to taxonomists for standard genome sequencing and annotation.</title>
        <authorList>
            <consortium name="The Broad Institute Genomics Platform"/>
            <consortium name="The Broad Institute Genome Sequencing Center for Infectious Disease"/>
            <person name="Wu L."/>
            <person name="Ma J."/>
        </authorList>
    </citation>
    <scope>NUCLEOTIDE SEQUENCE [LARGE SCALE GENOMIC DNA]</scope>
    <source>
        <strain evidence="2">JCM 17441</strain>
    </source>
</reference>
<evidence type="ECO:0008006" key="3">
    <source>
        <dbReference type="Google" id="ProtNLM"/>
    </source>
</evidence>
<keyword evidence="2" id="KW-1185">Reference proteome</keyword>
<dbReference type="RefSeq" id="WP_345131989.1">
    <property type="nucleotide sequence ID" value="NZ_BAABAT010000019.1"/>
</dbReference>
<evidence type="ECO:0000313" key="1">
    <source>
        <dbReference type="EMBL" id="GAA4254602.1"/>
    </source>
</evidence>
<organism evidence="1 2">
    <name type="scientific">Dactylosporangium darangshiense</name>
    <dbReference type="NCBI Taxonomy" id="579108"/>
    <lineage>
        <taxon>Bacteria</taxon>
        <taxon>Bacillati</taxon>
        <taxon>Actinomycetota</taxon>
        <taxon>Actinomycetes</taxon>
        <taxon>Micromonosporales</taxon>
        <taxon>Micromonosporaceae</taxon>
        <taxon>Dactylosporangium</taxon>
    </lineage>
</organism>
<sequence length="57" mass="6412">MLDADTHRPVDVLPGRDAEPLAAWLREHPGADIVCRDRAGAYSEGFDLLRRRILLNT</sequence>